<feature type="transmembrane region" description="Helical" evidence="9">
    <location>
        <begin position="108"/>
        <end position="125"/>
    </location>
</feature>
<dbReference type="RefSeq" id="WP_208057188.1">
    <property type="nucleotide sequence ID" value="NZ_CP043026.1"/>
</dbReference>
<keyword evidence="7 9" id="KW-0472">Membrane</keyword>
<keyword evidence="4" id="KW-0653">Protein transport</keyword>
<keyword evidence="2" id="KW-0813">Transport</keyword>
<sequence>MSEKNKNELAEQKAKAKLDKLKQKEEAKRIKKEQKSAQKEQMQELYKQLDGDKNLTKEEKIKKAKDVKIKKHKEKINYKLALKEAPIKMLKEINKIKWSDRKNLGQKFSWVIVFLIVFGIFFYAVDTALQYLFTLAKII</sequence>
<dbReference type="GO" id="GO:0009306">
    <property type="term" value="P:protein secretion"/>
    <property type="evidence" value="ECO:0007669"/>
    <property type="project" value="InterPro"/>
</dbReference>
<dbReference type="AlphaFoldDB" id="A0A5B9Y3A7"/>
<evidence type="ECO:0000313" key="11">
    <source>
        <dbReference type="Proteomes" id="UP000323144"/>
    </source>
</evidence>
<dbReference type="NCBIfam" id="TIGR00964">
    <property type="entry name" value="secE_bact"/>
    <property type="match status" value="1"/>
</dbReference>
<reference evidence="10 11" key="1">
    <citation type="submission" date="2019-08" db="EMBL/GenBank/DDBJ databases">
        <title>Complete genome sequence of Spiroplasma chinense CCH (DSM 19755).</title>
        <authorList>
            <person name="Shen H.-Y."/>
            <person name="Lin Y.-C."/>
            <person name="Chou L."/>
            <person name="Kuo C.-H."/>
        </authorList>
    </citation>
    <scope>NUCLEOTIDE SEQUENCE [LARGE SCALE GENOMIC DNA]</scope>
    <source>
        <strain evidence="10 11">CCH</strain>
    </source>
</reference>
<dbReference type="InterPro" id="IPR001901">
    <property type="entry name" value="Translocase_SecE/Sec61-g"/>
</dbReference>
<accession>A0A5B9Y3A7</accession>
<evidence type="ECO:0000256" key="2">
    <source>
        <dbReference type="ARBA" id="ARBA00022448"/>
    </source>
</evidence>
<dbReference type="GO" id="GO:0006886">
    <property type="term" value="P:intracellular protein transport"/>
    <property type="evidence" value="ECO:0007669"/>
    <property type="project" value="InterPro"/>
</dbReference>
<protein>
    <submittedName>
        <fullName evidence="10">Preprotein translocase subunit SecE</fullName>
    </submittedName>
</protein>
<evidence type="ECO:0000256" key="4">
    <source>
        <dbReference type="ARBA" id="ARBA00022927"/>
    </source>
</evidence>
<dbReference type="InterPro" id="IPR038379">
    <property type="entry name" value="SecE_sf"/>
</dbReference>
<proteinExistence type="predicted"/>
<evidence type="ECO:0000256" key="1">
    <source>
        <dbReference type="ARBA" id="ARBA00004370"/>
    </source>
</evidence>
<evidence type="ECO:0000256" key="5">
    <source>
        <dbReference type="ARBA" id="ARBA00022989"/>
    </source>
</evidence>
<dbReference type="Proteomes" id="UP000323144">
    <property type="component" value="Chromosome"/>
</dbReference>
<dbReference type="InterPro" id="IPR005807">
    <property type="entry name" value="SecE_bac"/>
</dbReference>
<evidence type="ECO:0000256" key="9">
    <source>
        <dbReference type="SAM" id="Phobius"/>
    </source>
</evidence>
<keyword evidence="3 9" id="KW-0812">Transmembrane</keyword>
<dbReference type="KEGG" id="schi:SCHIN_v1c00350"/>
<evidence type="ECO:0000256" key="3">
    <source>
        <dbReference type="ARBA" id="ARBA00022692"/>
    </source>
</evidence>
<dbReference type="GO" id="GO:0016020">
    <property type="term" value="C:membrane"/>
    <property type="evidence" value="ECO:0007669"/>
    <property type="project" value="UniProtKB-SubCell"/>
</dbReference>
<dbReference type="EMBL" id="CP043026">
    <property type="protein sequence ID" value="QEH61233.1"/>
    <property type="molecule type" value="Genomic_DNA"/>
</dbReference>
<comment type="subcellular location">
    <subcellularLocation>
        <location evidence="1">Membrane</location>
    </subcellularLocation>
</comment>
<keyword evidence="6" id="KW-0811">Translocation</keyword>
<dbReference type="GO" id="GO:0006605">
    <property type="term" value="P:protein targeting"/>
    <property type="evidence" value="ECO:0007669"/>
    <property type="project" value="InterPro"/>
</dbReference>
<name>A0A5B9Y3A7_9MOLU</name>
<dbReference type="Pfam" id="PF00584">
    <property type="entry name" value="SecE"/>
    <property type="match status" value="1"/>
</dbReference>
<dbReference type="GO" id="GO:0008320">
    <property type="term" value="F:protein transmembrane transporter activity"/>
    <property type="evidence" value="ECO:0007669"/>
    <property type="project" value="InterPro"/>
</dbReference>
<gene>
    <name evidence="10" type="primary">secE</name>
    <name evidence="10" type="ORF">SCHIN_v1c00350</name>
</gene>
<dbReference type="Gene3D" id="1.20.5.1030">
    <property type="entry name" value="Preprotein translocase secy subunit"/>
    <property type="match status" value="1"/>
</dbReference>
<keyword evidence="11" id="KW-1185">Reference proteome</keyword>
<evidence type="ECO:0000256" key="7">
    <source>
        <dbReference type="ARBA" id="ARBA00023136"/>
    </source>
</evidence>
<feature type="region of interest" description="Disordered" evidence="8">
    <location>
        <begin position="1"/>
        <end position="41"/>
    </location>
</feature>
<evidence type="ECO:0000313" key="10">
    <source>
        <dbReference type="EMBL" id="QEH61233.1"/>
    </source>
</evidence>
<organism evidence="10 11">
    <name type="scientific">Spiroplasma chinense</name>
    <dbReference type="NCBI Taxonomy" id="216932"/>
    <lineage>
        <taxon>Bacteria</taxon>
        <taxon>Bacillati</taxon>
        <taxon>Mycoplasmatota</taxon>
        <taxon>Mollicutes</taxon>
        <taxon>Entomoplasmatales</taxon>
        <taxon>Spiroplasmataceae</taxon>
        <taxon>Spiroplasma</taxon>
    </lineage>
</organism>
<keyword evidence="5 9" id="KW-1133">Transmembrane helix</keyword>
<evidence type="ECO:0000256" key="8">
    <source>
        <dbReference type="SAM" id="MobiDB-lite"/>
    </source>
</evidence>
<evidence type="ECO:0000256" key="6">
    <source>
        <dbReference type="ARBA" id="ARBA00023010"/>
    </source>
</evidence>